<feature type="signal peptide" evidence="2">
    <location>
        <begin position="1"/>
        <end position="19"/>
    </location>
</feature>
<proteinExistence type="predicted"/>
<dbReference type="PANTHER" id="PTHR31616:SF13">
    <property type="entry name" value="GLUCAN 1,4-ALPHA-GLUCOSIDASE"/>
    <property type="match status" value="1"/>
</dbReference>
<comment type="caution">
    <text evidence="3">The sequence shown here is derived from an EMBL/GenBank/DDBJ whole genome shotgun (WGS) entry which is preliminary data.</text>
</comment>
<protein>
    <submittedName>
        <fullName evidence="3">Choice-of-anchor R domain-containing protein</fullName>
    </submittedName>
</protein>
<keyword evidence="2" id="KW-0732">Signal</keyword>
<dbReference type="SUPFAM" id="SSF48208">
    <property type="entry name" value="Six-hairpin glycosidases"/>
    <property type="match status" value="1"/>
</dbReference>
<evidence type="ECO:0000313" key="4">
    <source>
        <dbReference type="Proteomes" id="UP001610631"/>
    </source>
</evidence>
<name>A0ABW7PB84_9ACTN</name>
<evidence type="ECO:0000313" key="3">
    <source>
        <dbReference type="EMBL" id="MFH7595623.1"/>
    </source>
</evidence>
<reference evidence="3 4" key="1">
    <citation type="submission" date="2024-03" db="EMBL/GenBank/DDBJ databases">
        <title>Whole genome sequencing of Streptomyces racemochromogenes, to identify antimicrobial biosynthetic gene clusters.</title>
        <authorList>
            <person name="Suryawanshi P."/>
            <person name="Krishnaraj P.U."/>
            <person name="Arun Y.P."/>
            <person name="Suryawanshi M.P."/>
            <person name="Rakshit O."/>
        </authorList>
    </citation>
    <scope>NUCLEOTIDE SEQUENCE [LARGE SCALE GENOMIC DNA]</scope>
    <source>
        <strain evidence="3 4">AUDT626</strain>
    </source>
</reference>
<dbReference type="RefSeq" id="WP_395509479.1">
    <property type="nucleotide sequence ID" value="NZ_JBBDHD010000021.1"/>
</dbReference>
<keyword evidence="4" id="KW-1185">Reference proteome</keyword>
<dbReference type="Proteomes" id="UP001610631">
    <property type="component" value="Unassembled WGS sequence"/>
</dbReference>
<gene>
    <name evidence="3" type="ORF">WDV06_11050</name>
</gene>
<feature type="region of interest" description="Disordered" evidence="1">
    <location>
        <begin position="627"/>
        <end position="646"/>
    </location>
</feature>
<dbReference type="NCBIfam" id="NF041539">
    <property type="entry name" value="choice_anch_R"/>
    <property type="match status" value="1"/>
</dbReference>
<dbReference type="Gene3D" id="1.50.10.10">
    <property type="match status" value="1"/>
</dbReference>
<dbReference type="InterPro" id="IPR008928">
    <property type="entry name" value="6-hairpin_glycosidase_sf"/>
</dbReference>
<organism evidence="3 4">
    <name type="scientific">Streptomyces racemochromogenes</name>
    <dbReference type="NCBI Taxonomy" id="67353"/>
    <lineage>
        <taxon>Bacteria</taxon>
        <taxon>Bacillati</taxon>
        <taxon>Actinomycetota</taxon>
        <taxon>Actinomycetes</taxon>
        <taxon>Kitasatosporales</taxon>
        <taxon>Streptomycetaceae</taxon>
        <taxon>Streptomyces</taxon>
    </lineage>
</organism>
<dbReference type="InterPro" id="IPR012341">
    <property type="entry name" value="6hp_glycosidase-like_sf"/>
</dbReference>
<evidence type="ECO:0000256" key="1">
    <source>
        <dbReference type="SAM" id="MobiDB-lite"/>
    </source>
</evidence>
<feature type="chain" id="PRO_5047149352" evidence="2">
    <location>
        <begin position="20"/>
        <end position="646"/>
    </location>
</feature>
<dbReference type="PANTHER" id="PTHR31616">
    <property type="entry name" value="TREHALASE"/>
    <property type="match status" value="1"/>
</dbReference>
<sequence length="646" mass="67272">MRTRSALAATALLTTLLHAADATAGAAAASGPPAQARRAAPDRQAGHDTALAGIRGGGNAGAQEFSTGAGRLERVSLYLSSGAGTGSVRVQVRTVRDDPGSAVADAAVDLAGLGGAGAGWVEVPLAAAVRPGARYWLFAQATTAEDKPVVWHGTRGDGAGAPAGARYDEAGGGWRDDAGRFAFYVNPSGAERCGEAEACYVPASLKPARTAGLLADGAGAVEAVEPAFAVGAHYVPGSNVLELPSGRWRYLPAGAAKSRVVAAGDPGALAQIAESRRWLASGTVPGGPGARREAAERALLSMRALLRPNGAFAAAWYPFWDFSWPRDSAFAAAAFAHTGHDEEAYRILRYSARTQRADGTWEARTRLDGSGPPDNRPWQLDANGWVPWAAWQWYRTAPAADRTERLRALYPALAKAADFTAGSLDAEGLPPASPDYWELPTTTANIGTAAPLLAGLNAARDLARELGRDADAERWARAAGRLEAGIAKRFAPKGYGRTADGLHGRDSAAAFMAPPFNTAPAGLSRALDDTFRELRRPNGGLVPGSDPDTRWGNVTWTASTSFFALAWTASGERAKGGAVLDWVLAQRNLLGELPETVDAQGLPKAVVPLGWTDALVLLTLAGQDGAGPVAPPERPVLDPWVQNDVG</sequence>
<accession>A0ABW7PB84</accession>
<dbReference type="EMBL" id="JBBDHD010000021">
    <property type="protein sequence ID" value="MFH7595623.1"/>
    <property type="molecule type" value="Genomic_DNA"/>
</dbReference>
<evidence type="ECO:0000256" key="2">
    <source>
        <dbReference type="SAM" id="SignalP"/>
    </source>
</evidence>